<evidence type="ECO:0000313" key="1">
    <source>
        <dbReference type="EMBL" id="KAH6659726.1"/>
    </source>
</evidence>
<dbReference type="AlphaFoldDB" id="A0A9P8UWA6"/>
<protein>
    <submittedName>
        <fullName evidence="1">Uncharacterized protein</fullName>
    </submittedName>
</protein>
<dbReference type="RefSeq" id="XP_045963857.1">
    <property type="nucleotide sequence ID" value="XM_046095822.1"/>
</dbReference>
<proteinExistence type="predicted"/>
<reference evidence="1" key="1">
    <citation type="journal article" date="2021" name="Nat. Commun.">
        <title>Genetic determinants of endophytism in the Arabidopsis root mycobiome.</title>
        <authorList>
            <person name="Mesny F."/>
            <person name="Miyauchi S."/>
            <person name="Thiergart T."/>
            <person name="Pickel B."/>
            <person name="Atanasova L."/>
            <person name="Karlsson M."/>
            <person name="Huettel B."/>
            <person name="Barry K.W."/>
            <person name="Haridas S."/>
            <person name="Chen C."/>
            <person name="Bauer D."/>
            <person name="Andreopoulos W."/>
            <person name="Pangilinan J."/>
            <person name="LaButti K."/>
            <person name="Riley R."/>
            <person name="Lipzen A."/>
            <person name="Clum A."/>
            <person name="Drula E."/>
            <person name="Henrissat B."/>
            <person name="Kohler A."/>
            <person name="Grigoriev I.V."/>
            <person name="Martin F.M."/>
            <person name="Hacquard S."/>
        </authorList>
    </citation>
    <scope>NUCLEOTIDE SEQUENCE</scope>
    <source>
        <strain evidence="1">MPI-SDFR-AT-0073</strain>
    </source>
</reference>
<sequence>MNCRSTHSATITERVYILFLAGQKLIKRPRGLNSLFKDRLGNTDQISTCSTCQRTCQIRLEPEHCNACKSTKKENLTELACDLVTIDVADRVPSVGRTDKIA</sequence>
<dbReference type="EMBL" id="JAGPXC010000001">
    <property type="protein sequence ID" value="KAH6659726.1"/>
    <property type="molecule type" value="Genomic_DNA"/>
</dbReference>
<keyword evidence="2" id="KW-1185">Reference proteome</keyword>
<gene>
    <name evidence="1" type="ORF">BKA67DRAFT_26163</name>
</gene>
<dbReference type="GeneID" id="70124715"/>
<evidence type="ECO:0000313" key="2">
    <source>
        <dbReference type="Proteomes" id="UP000758603"/>
    </source>
</evidence>
<accession>A0A9P8UWA6</accession>
<dbReference type="Proteomes" id="UP000758603">
    <property type="component" value="Unassembled WGS sequence"/>
</dbReference>
<organism evidence="1 2">
    <name type="scientific">Truncatella angustata</name>
    <dbReference type="NCBI Taxonomy" id="152316"/>
    <lineage>
        <taxon>Eukaryota</taxon>
        <taxon>Fungi</taxon>
        <taxon>Dikarya</taxon>
        <taxon>Ascomycota</taxon>
        <taxon>Pezizomycotina</taxon>
        <taxon>Sordariomycetes</taxon>
        <taxon>Xylariomycetidae</taxon>
        <taxon>Amphisphaeriales</taxon>
        <taxon>Sporocadaceae</taxon>
        <taxon>Truncatella</taxon>
    </lineage>
</organism>
<comment type="caution">
    <text evidence="1">The sequence shown here is derived from an EMBL/GenBank/DDBJ whole genome shotgun (WGS) entry which is preliminary data.</text>
</comment>
<name>A0A9P8UWA6_9PEZI</name>